<dbReference type="SUPFAM" id="SSF50729">
    <property type="entry name" value="PH domain-like"/>
    <property type="match status" value="1"/>
</dbReference>
<feature type="compositionally biased region" description="Pro residues" evidence="6">
    <location>
        <begin position="241"/>
        <end position="251"/>
    </location>
</feature>
<dbReference type="GO" id="GO:0008543">
    <property type="term" value="P:fibroblast growth factor receptor signaling pathway"/>
    <property type="evidence" value="ECO:0007669"/>
    <property type="project" value="TreeGrafter"/>
</dbReference>
<dbReference type="CDD" id="cd01202">
    <property type="entry name" value="PTB_FRS2"/>
    <property type="match status" value="1"/>
</dbReference>
<evidence type="ECO:0000256" key="4">
    <source>
        <dbReference type="ARBA" id="ARBA00023136"/>
    </source>
</evidence>
<dbReference type="EMBL" id="VIIS01001428">
    <property type="protein sequence ID" value="KAF0298546.1"/>
    <property type="molecule type" value="Genomic_DNA"/>
</dbReference>
<dbReference type="GO" id="GO:0016020">
    <property type="term" value="C:membrane"/>
    <property type="evidence" value="ECO:0007669"/>
    <property type="project" value="UniProtKB-SubCell"/>
</dbReference>
<dbReference type="PANTHER" id="PTHR21258">
    <property type="entry name" value="DOCKING PROTEIN RELATED"/>
    <property type="match status" value="1"/>
</dbReference>
<name>A0A6A4VUN8_AMPAM</name>
<dbReference type="Gene3D" id="2.30.29.30">
    <property type="entry name" value="Pleckstrin-homology domain (PH domain)/Phosphotyrosine-binding domain (PTB)"/>
    <property type="match status" value="1"/>
</dbReference>
<keyword evidence="5" id="KW-0449">Lipoprotein</keyword>
<feature type="domain" description="IRS-type PTB" evidence="7">
    <location>
        <begin position="10"/>
        <end position="112"/>
    </location>
</feature>
<dbReference type="PROSITE" id="PS51064">
    <property type="entry name" value="IRS_PTB"/>
    <property type="match status" value="1"/>
</dbReference>
<dbReference type="GO" id="GO:0005104">
    <property type="term" value="F:fibroblast growth factor receptor binding"/>
    <property type="evidence" value="ECO:0007669"/>
    <property type="project" value="TreeGrafter"/>
</dbReference>
<accession>A0A6A4VUN8</accession>
<keyword evidence="4" id="KW-0472">Membrane</keyword>
<sequence>MGCMSSKADINDRHPNIFQVVNIDDEGRELRPAKLEITERDIILHQRGRSGVRWPIRCLKRYGFTEGVFSFELGRRCPTGAGVYAFKCERAEALFQLLQTCIQNPSLDEGRHTPAHTADPSFVTGSNGDVAALRDWRGPADGSDQAVYVNEEIWTEDAAAAASAAAPAIALAPAELELPRQPPVPAQRKTKPTHSYLNTVPCDINTNYQPADQDDQRHLYVNVVPEAAAAAAAAAAQAVPLHPPPPPPPPAAAAGGSGGITPTVALLAPGVSAEDDERCYVNIAARVNYAVLDLQQPGAGSRLEPPSVAAPGRPSQGYATIDFDKTAALSMAVSRVDTDAELECRRKTRHNSTIAEPNLSRHNSVIST</sequence>
<evidence type="ECO:0000256" key="2">
    <source>
        <dbReference type="ARBA" id="ARBA00022553"/>
    </source>
</evidence>
<protein>
    <submittedName>
        <fullName evidence="8">Fibroblast growth factor receptor substrate 2</fullName>
    </submittedName>
</protein>
<comment type="subcellular location">
    <subcellularLocation>
        <location evidence="1">Membrane</location>
    </subcellularLocation>
</comment>
<dbReference type="SMART" id="SM01244">
    <property type="entry name" value="IRS"/>
    <property type="match status" value="1"/>
</dbReference>
<dbReference type="OrthoDB" id="6279276at2759"/>
<dbReference type="GO" id="GO:0005737">
    <property type="term" value="C:cytoplasm"/>
    <property type="evidence" value="ECO:0007669"/>
    <property type="project" value="TreeGrafter"/>
</dbReference>
<dbReference type="InterPro" id="IPR050996">
    <property type="entry name" value="Docking_Protein_DOK"/>
</dbReference>
<gene>
    <name evidence="8" type="primary">FRS2</name>
    <name evidence="8" type="ORF">FJT64_004143</name>
</gene>
<evidence type="ECO:0000256" key="5">
    <source>
        <dbReference type="ARBA" id="ARBA00023288"/>
    </source>
</evidence>
<organism evidence="8 9">
    <name type="scientific">Amphibalanus amphitrite</name>
    <name type="common">Striped barnacle</name>
    <name type="synonym">Balanus amphitrite</name>
    <dbReference type="NCBI Taxonomy" id="1232801"/>
    <lineage>
        <taxon>Eukaryota</taxon>
        <taxon>Metazoa</taxon>
        <taxon>Ecdysozoa</taxon>
        <taxon>Arthropoda</taxon>
        <taxon>Crustacea</taxon>
        <taxon>Multicrustacea</taxon>
        <taxon>Cirripedia</taxon>
        <taxon>Thoracica</taxon>
        <taxon>Thoracicalcarea</taxon>
        <taxon>Balanomorpha</taxon>
        <taxon>Balanoidea</taxon>
        <taxon>Balanidae</taxon>
        <taxon>Amphibalaninae</taxon>
        <taxon>Amphibalanus</taxon>
    </lineage>
</organism>
<evidence type="ECO:0000256" key="3">
    <source>
        <dbReference type="ARBA" id="ARBA00022707"/>
    </source>
</evidence>
<keyword evidence="9" id="KW-1185">Reference proteome</keyword>
<evidence type="ECO:0000256" key="1">
    <source>
        <dbReference type="ARBA" id="ARBA00004370"/>
    </source>
</evidence>
<comment type="caution">
    <text evidence="8">The sequence shown here is derived from an EMBL/GenBank/DDBJ whole genome shotgun (WGS) entry which is preliminary data.</text>
</comment>
<dbReference type="InterPro" id="IPR011993">
    <property type="entry name" value="PH-like_dom_sf"/>
</dbReference>
<reference evidence="8 9" key="1">
    <citation type="submission" date="2019-07" db="EMBL/GenBank/DDBJ databases">
        <title>Draft genome assembly of a fouling barnacle, Amphibalanus amphitrite (Darwin, 1854): The first reference genome for Thecostraca.</title>
        <authorList>
            <person name="Kim W."/>
        </authorList>
    </citation>
    <scope>NUCLEOTIDE SEQUENCE [LARGE SCALE GENOMIC DNA]</scope>
    <source>
        <strain evidence="8">SNU_AA5</strain>
        <tissue evidence="8">Soma without cirri and trophi</tissue>
    </source>
</reference>
<keyword evidence="2" id="KW-0597">Phosphoprotein</keyword>
<feature type="region of interest" description="Disordered" evidence="6">
    <location>
        <begin position="238"/>
        <end position="257"/>
    </location>
</feature>
<dbReference type="AlphaFoldDB" id="A0A6A4VUN8"/>
<evidence type="ECO:0000256" key="6">
    <source>
        <dbReference type="SAM" id="MobiDB-lite"/>
    </source>
</evidence>
<evidence type="ECO:0000313" key="8">
    <source>
        <dbReference type="EMBL" id="KAF0298546.1"/>
    </source>
</evidence>
<dbReference type="InterPro" id="IPR038742">
    <property type="entry name" value="FRS2_PTB"/>
</dbReference>
<dbReference type="Proteomes" id="UP000440578">
    <property type="component" value="Unassembled WGS sequence"/>
</dbReference>
<dbReference type="InterPro" id="IPR002404">
    <property type="entry name" value="IRS_PTB"/>
</dbReference>
<keyword evidence="8" id="KW-0675">Receptor</keyword>
<evidence type="ECO:0000259" key="7">
    <source>
        <dbReference type="PROSITE" id="PS51064"/>
    </source>
</evidence>
<keyword evidence="3" id="KW-0519">Myristate</keyword>
<dbReference type="GO" id="GO:0005068">
    <property type="term" value="F:transmembrane receptor protein tyrosine kinase adaptor activity"/>
    <property type="evidence" value="ECO:0007669"/>
    <property type="project" value="TreeGrafter"/>
</dbReference>
<dbReference type="PANTHER" id="PTHR21258:SF55">
    <property type="entry name" value="FI23523P1"/>
    <property type="match status" value="1"/>
</dbReference>
<dbReference type="SMART" id="SM00310">
    <property type="entry name" value="PTBI"/>
    <property type="match status" value="1"/>
</dbReference>
<evidence type="ECO:0000313" key="9">
    <source>
        <dbReference type="Proteomes" id="UP000440578"/>
    </source>
</evidence>
<proteinExistence type="predicted"/>
<dbReference type="Pfam" id="PF02174">
    <property type="entry name" value="IRS"/>
    <property type="match status" value="1"/>
</dbReference>